<sequence length="184" mass="20662">MALFLLPFMLSLSTIKAADPTQAVRGLYCSNSSTFASKSAYQANLKRVLDDLVHRAGGPDQGTCFTSKGTSSSVGVYGSFMCRGGISKKECVGCVKRASCEITSLCQMTKVSILWYDQCMLRYSDTDFYKKVEQEPRLHAYYEWHIEERRKLRELLSNTNSDTSRETAPPPHSYGRYGKVEPHS</sequence>
<reference evidence="7" key="1">
    <citation type="submission" date="2025-08" db="UniProtKB">
        <authorList>
            <consortium name="RefSeq"/>
        </authorList>
    </citation>
    <scope>IDENTIFICATION</scope>
    <source>
        <tissue evidence="7">Leaf</tissue>
    </source>
</reference>
<dbReference type="InterPro" id="IPR002902">
    <property type="entry name" value="GNK2"/>
</dbReference>
<evidence type="ECO:0000313" key="7">
    <source>
        <dbReference type="RefSeq" id="XP_030533260.1"/>
    </source>
</evidence>
<dbReference type="CDD" id="cd23509">
    <property type="entry name" value="Gnk2-like"/>
    <property type="match status" value="1"/>
</dbReference>
<feature type="signal peptide" evidence="4">
    <location>
        <begin position="1"/>
        <end position="17"/>
    </location>
</feature>
<dbReference type="RefSeq" id="XP_030533260.1">
    <property type="nucleotide sequence ID" value="XM_030677400.2"/>
</dbReference>
<evidence type="ECO:0000256" key="3">
    <source>
        <dbReference type="SAM" id="MobiDB-lite"/>
    </source>
</evidence>
<dbReference type="PANTHER" id="PTHR32099">
    <property type="entry name" value="CYSTEINE-RICH REPEAT SECRETORY PROTEIN"/>
    <property type="match status" value="1"/>
</dbReference>
<dbReference type="Proteomes" id="UP000827889">
    <property type="component" value="Chromosome 9"/>
</dbReference>
<feature type="chain" id="PRO_5034264511" evidence="4">
    <location>
        <begin position="18"/>
        <end position="184"/>
    </location>
</feature>
<keyword evidence="6" id="KW-1185">Reference proteome</keyword>
<gene>
    <name evidence="7" type="primary">LOC115742878</name>
</gene>
<feature type="region of interest" description="Disordered" evidence="3">
    <location>
        <begin position="157"/>
        <end position="184"/>
    </location>
</feature>
<keyword evidence="1 4" id="KW-0732">Signal</keyword>
<dbReference type="OrthoDB" id="4062651at2759"/>
<dbReference type="AlphaFoldDB" id="A0A8B8PEM7"/>
<organism evidence="6 7">
    <name type="scientific">Rhodamnia argentea</name>
    <dbReference type="NCBI Taxonomy" id="178133"/>
    <lineage>
        <taxon>Eukaryota</taxon>
        <taxon>Viridiplantae</taxon>
        <taxon>Streptophyta</taxon>
        <taxon>Embryophyta</taxon>
        <taxon>Tracheophyta</taxon>
        <taxon>Spermatophyta</taxon>
        <taxon>Magnoliopsida</taxon>
        <taxon>eudicotyledons</taxon>
        <taxon>Gunneridae</taxon>
        <taxon>Pentapetalae</taxon>
        <taxon>rosids</taxon>
        <taxon>malvids</taxon>
        <taxon>Myrtales</taxon>
        <taxon>Myrtaceae</taxon>
        <taxon>Myrtoideae</taxon>
        <taxon>Myrteae</taxon>
        <taxon>Australasian group</taxon>
        <taxon>Rhodamnia</taxon>
    </lineage>
</organism>
<evidence type="ECO:0000313" key="6">
    <source>
        <dbReference type="Proteomes" id="UP000827889"/>
    </source>
</evidence>
<evidence type="ECO:0000256" key="1">
    <source>
        <dbReference type="ARBA" id="ARBA00022729"/>
    </source>
</evidence>
<dbReference type="InterPro" id="IPR038408">
    <property type="entry name" value="GNK2_sf"/>
</dbReference>
<evidence type="ECO:0000256" key="2">
    <source>
        <dbReference type="ARBA" id="ARBA00022737"/>
    </source>
</evidence>
<keyword evidence="2" id="KW-0677">Repeat</keyword>
<feature type="domain" description="Gnk2-homologous" evidence="5">
    <location>
        <begin position="23"/>
        <end position="128"/>
    </location>
</feature>
<evidence type="ECO:0000256" key="4">
    <source>
        <dbReference type="SAM" id="SignalP"/>
    </source>
</evidence>
<dbReference type="KEGG" id="rarg:115742878"/>
<evidence type="ECO:0000259" key="5">
    <source>
        <dbReference type="PROSITE" id="PS51473"/>
    </source>
</evidence>
<dbReference type="PANTHER" id="PTHR32099:SF105">
    <property type="entry name" value="CYSTEINE-RICH REPEAT SECRETORY PROTEIN 1"/>
    <property type="match status" value="1"/>
</dbReference>
<accession>A0A8B8PEM7</accession>
<dbReference type="PROSITE" id="PS51473">
    <property type="entry name" value="GNK2"/>
    <property type="match status" value="1"/>
</dbReference>
<proteinExistence type="predicted"/>
<protein>
    <submittedName>
        <fullName evidence="7">Cysteine-rich repeat secretory protein 1-like</fullName>
    </submittedName>
</protein>
<dbReference type="GeneID" id="115742878"/>
<dbReference type="Gene3D" id="3.30.430.20">
    <property type="entry name" value="Gnk2 domain, C-X8-C-X2-C motif"/>
    <property type="match status" value="1"/>
</dbReference>
<dbReference type="Pfam" id="PF01657">
    <property type="entry name" value="Stress-antifung"/>
    <property type="match status" value="1"/>
</dbReference>
<name>A0A8B8PEM7_9MYRT</name>